<comment type="caution">
    <text evidence="3">The sequence shown here is derived from an EMBL/GenBank/DDBJ whole genome shotgun (WGS) entry which is preliminary data.</text>
</comment>
<evidence type="ECO:0000256" key="1">
    <source>
        <dbReference type="SAM" id="Phobius"/>
    </source>
</evidence>
<evidence type="ECO:0000256" key="2">
    <source>
        <dbReference type="SAM" id="SignalP"/>
    </source>
</evidence>
<keyword evidence="1" id="KW-0812">Transmembrane</keyword>
<feature type="chain" id="PRO_5032914654" evidence="2">
    <location>
        <begin position="29"/>
        <end position="207"/>
    </location>
</feature>
<accession>A0A812KPV6</accession>
<keyword evidence="1" id="KW-1133">Transmembrane helix</keyword>
<name>A0A812KPV6_9DINO</name>
<gene>
    <name evidence="3" type="ORF">SNEC2469_LOCUS3345</name>
</gene>
<reference evidence="3" key="1">
    <citation type="submission" date="2021-02" db="EMBL/GenBank/DDBJ databases">
        <authorList>
            <person name="Dougan E. K."/>
            <person name="Rhodes N."/>
            <person name="Thang M."/>
            <person name="Chan C."/>
        </authorList>
    </citation>
    <scope>NUCLEOTIDE SEQUENCE</scope>
</reference>
<proteinExistence type="predicted"/>
<organism evidence="3 4">
    <name type="scientific">Symbiodinium necroappetens</name>
    <dbReference type="NCBI Taxonomy" id="1628268"/>
    <lineage>
        <taxon>Eukaryota</taxon>
        <taxon>Sar</taxon>
        <taxon>Alveolata</taxon>
        <taxon>Dinophyceae</taxon>
        <taxon>Suessiales</taxon>
        <taxon>Symbiodiniaceae</taxon>
        <taxon>Symbiodinium</taxon>
    </lineage>
</organism>
<dbReference type="Proteomes" id="UP000601435">
    <property type="component" value="Unassembled WGS sequence"/>
</dbReference>
<dbReference type="EMBL" id="CAJNJA010007709">
    <property type="protein sequence ID" value="CAE7227998.1"/>
    <property type="molecule type" value="Genomic_DNA"/>
</dbReference>
<sequence>MMRRSRFGTALALLGGLAALAWVAPIHGGPSRAPGRTSRRALNSATFGGMSEQEYLEYLKTSGVDMDDMSRDYTDNVGGLFEAFLPKGGVTPEYIGGIVGWGLLFTVLTAVAITLFEKYVLGKDVEIDWTGRSSKVGRILAGEDVSGIKEEPSELDFFQGSIEELKELRAAEAENGTDPLANIGIKRNKEWIEEQKKRVKACSWRLC</sequence>
<dbReference type="AlphaFoldDB" id="A0A812KPV6"/>
<keyword evidence="2" id="KW-0732">Signal</keyword>
<feature type="signal peptide" evidence="2">
    <location>
        <begin position="1"/>
        <end position="28"/>
    </location>
</feature>
<keyword evidence="1" id="KW-0472">Membrane</keyword>
<dbReference type="OrthoDB" id="424146at2759"/>
<feature type="transmembrane region" description="Helical" evidence="1">
    <location>
        <begin position="94"/>
        <end position="116"/>
    </location>
</feature>
<keyword evidence="4" id="KW-1185">Reference proteome</keyword>
<protein>
    <submittedName>
        <fullName evidence="3">Uncharacterized protein</fullName>
    </submittedName>
</protein>
<evidence type="ECO:0000313" key="4">
    <source>
        <dbReference type="Proteomes" id="UP000601435"/>
    </source>
</evidence>
<evidence type="ECO:0000313" key="3">
    <source>
        <dbReference type="EMBL" id="CAE7227998.1"/>
    </source>
</evidence>